<proteinExistence type="predicted"/>
<keyword evidence="3" id="KW-1185">Reference proteome</keyword>
<name>A0A9P7FRM1_9AGAR</name>
<gene>
    <name evidence="2" type="ORF">H0H81_005195</name>
</gene>
<reference evidence="2" key="1">
    <citation type="submission" date="2021-02" db="EMBL/GenBank/DDBJ databases">
        <authorList>
            <person name="Nieuwenhuis M."/>
            <person name="Van De Peppel L.J.J."/>
        </authorList>
    </citation>
    <scope>NUCLEOTIDE SEQUENCE</scope>
    <source>
        <strain evidence="2">D49</strain>
    </source>
</reference>
<protein>
    <submittedName>
        <fullName evidence="2">Uncharacterized protein</fullName>
    </submittedName>
</protein>
<feature type="region of interest" description="Disordered" evidence="1">
    <location>
        <begin position="99"/>
        <end position="134"/>
    </location>
</feature>
<feature type="compositionally biased region" description="Basic and acidic residues" evidence="1">
    <location>
        <begin position="104"/>
        <end position="134"/>
    </location>
</feature>
<dbReference type="Proteomes" id="UP000717328">
    <property type="component" value="Unassembled WGS sequence"/>
</dbReference>
<evidence type="ECO:0000313" key="2">
    <source>
        <dbReference type="EMBL" id="KAG5637262.1"/>
    </source>
</evidence>
<organism evidence="2 3">
    <name type="scientific">Sphagnurus paluster</name>
    <dbReference type="NCBI Taxonomy" id="117069"/>
    <lineage>
        <taxon>Eukaryota</taxon>
        <taxon>Fungi</taxon>
        <taxon>Dikarya</taxon>
        <taxon>Basidiomycota</taxon>
        <taxon>Agaricomycotina</taxon>
        <taxon>Agaricomycetes</taxon>
        <taxon>Agaricomycetidae</taxon>
        <taxon>Agaricales</taxon>
        <taxon>Tricholomatineae</taxon>
        <taxon>Lyophyllaceae</taxon>
        <taxon>Sphagnurus</taxon>
    </lineage>
</organism>
<evidence type="ECO:0000313" key="3">
    <source>
        <dbReference type="Proteomes" id="UP000717328"/>
    </source>
</evidence>
<comment type="caution">
    <text evidence="2">The sequence shown here is derived from an EMBL/GenBank/DDBJ whole genome shotgun (WGS) entry which is preliminary data.</text>
</comment>
<evidence type="ECO:0000256" key="1">
    <source>
        <dbReference type="SAM" id="MobiDB-lite"/>
    </source>
</evidence>
<dbReference type="EMBL" id="JABCKI010005845">
    <property type="protein sequence ID" value="KAG5637262.1"/>
    <property type="molecule type" value="Genomic_DNA"/>
</dbReference>
<dbReference type="AlphaFoldDB" id="A0A9P7FRM1"/>
<reference evidence="2" key="2">
    <citation type="submission" date="2021-10" db="EMBL/GenBank/DDBJ databases">
        <title>Phylogenomics reveals ancestral predisposition of the termite-cultivated fungus Termitomyces towards a domesticated lifestyle.</title>
        <authorList>
            <person name="Auxier B."/>
            <person name="Grum-Grzhimaylo A."/>
            <person name="Cardenas M.E."/>
            <person name="Lodge J.D."/>
            <person name="Laessoe T."/>
            <person name="Pedersen O."/>
            <person name="Smith M.E."/>
            <person name="Kuyper T.W."/>
            <person name="Franco-Molano E.A."/>
            <person name="Baroni T.J."/>
            <person name="Aanen D.K."/>
        </authorList>
    </citation>
    <scope>NUCLEOTIDE SEQUENCE</scope>
    <source>
        <strain evidence="2">D49</strain>
    </source>
</reference>
<dbReference type="OrthoDB" id="2570975at2759"/>
<sequence length="134" mass="14825">MLCSPRFSVRISAASCAERADVLFVSLVPFAPFAPFAALIPISQEDAPEVTLKKHRHERRVVLDYAASPTQHGCHVPSLYGNRADLLLFSLSPIAPPASLDPVPHNEDTPELTPEQRKGERRVTLEHAHRLAQM</sequence>
<accession>A0A9P7FRM1</accession>